<proteinExistence type="predicted"/>
<evidence type="ECO:0000313" key="1">
    <source>
        <dbReference type="EMBL" id="KAF9521353.1"/>
    </source>
</evidence>
<keyword evidence="2" id="KW-1185">Reference proteome</keyword>
<organism evidence="1 2">
    <name type="scientific">Crepidotus variabilis</name>
    <dbReference type="NCBI Taxonomy" id="179855"/>
    <lineage>
        <taxon>Eukaryota</taxon>
        <taxon>Fungi</taxon>
        <taxon>Dikarya</taxon>
        <taxon>Basidiomycota</taxon>
        <taxon>Agaricomycotina</taxon>
        <taxon>Agaricomycetes</taxon>
        <taxon>Agaricomycetidae</taxon>
        <taxon>Agaricales</taxon>
        <taxon>Agaricineae</taxon>
        <taxon>Crepidotaceae</taxon>
        <taxon>Crepidotus</taxon>
    </lineage>
</organism>
<protein>
    <recommendedName>
        <fullName evidence="3">Tektin</fullName>
    </recommendedName>
</protein>
<sequence>MVPQTSSTTYRTQLGSQRKSTSVRISSVFRDVALPQKGCKGGYDYSLRELRQRRLRRIKLLQERTAERAAAEIVSVEQELHELDLITDINHRNLSISDLRLPTAQLLANAVTETLTSLRDSLELVVEEIQLHLEDARDHVSEVEISIMQAILQQDQLASH</sequence>
<comment type="caution">
    <text evidence="1">The sequence shown here is derived from an EMBL/GenBank/DDBJ whole genome shotgun (WGS) entry which is preliminary data.</text>
</comment>
<dbReference type="AlphaFoldDB" id="A0A9P6BBL1"/>
<name>A0A9P6BBL1_9AGAR</name>
<evidence type="ECO:0000313" key="2">
    <source>
        <dbReference type="Proteomes" id="UP000807306"/>
    </source>
</evidence>
<reference evidence="1" key="1">
    <citation type="submission" date="2020-11" db="EMBL/GenBank/DDBJ databases">
        <authorList>
            <consortium name="DOE Joint Genome Institute"/>
            <person name="Ahrendt S."/>
            <person name="Riley R."/>
            <person name="Andreopoulos W."/>
            <person name="Labutti K."/>
            <person name="Pangilinan J."/>
            <person name="Ruiz-Duenas F.J."/>
            <person name="Barrasa J.M."/>
            <person name="Sanchez-Garcia M."/>
            <person name="Camarero S."/>
            <person name="Miyauchi S."/>
            <person name="Serrano A."/>
            <person name="Linde D."/>
            <person name="Babiker R."/>
            <person name="Drula E."/>
            <person name="Ayuso-Fernandez I."/>
            <person name="Pacheco R."/>
            <person name="Padilla G."/>
            <person name="Ferreira P."/>
            <person name="Barriuso J."/>
            <person name="Kellner H."/>
            <person name="Castanera R."/>
            <person name="Alfaro M."/>
            <person name="Ramirez L."/>
            <person name="Pisabarro A.G."/>
            <person name="Kuo A."/>
            <person name="Tritt A."/>
            <person name="Lipzen A."/>
            <person name="He G."/>
            <person name="Yan M."/>
            <person name="Ng V."/>
            <person name="Cullen D."/>
            <person name="Martin F."/>
            <person name="Rosso M.-N."/>
            <person name="Henrissat B."/>
            <person name="Hibbett D."/>
            <person name="Martinez A.T."/>
            <person name="Grigoriev I.V."/>
        </authorList>
    </citation>
    <scope>NUCLEOTIDE SEQUENCE</scope>
    <source>
        <strain evidence="1">CBS 506.95</strain>
    </source>
</reference>
<dbReference type="Proteomes" id="UP000807306">
    <property type="component" value="Unassembled WGS sequence"/>
</dbReference>
<evidence type="ECO:0008006" key="3">
    <source>
        <dbReference type="Google" id="ProtNLM"/>
    </source>
</evidence>
<gene>
    <name evidence="1" type="ORF">CPB83DRAFT_841329</name>
</gene>
<dbReference type="EMBL" id="MU158109">
    <property type="protein sequence ID" value="KAF9521353.1"/>
    <property type="molecule type" value="Genomic_DNA"/>
</dbReference>
<accession>A0A9P6BBL1</accession>